<reference evidence="2" key="1">
    <citation type="journal article" date="2012" name="Nat. Biotechnol.">
        <title>Reference genome sequence of the model plant Setaria.</title>
        <authorList>
            <person name="Bennetzen J.L."/>
            <person name="Schmutz J."/>
            <person name="Wang H."/>
            <person name="Percifield R."/>
            <person name="Hawkins J."/>
            <person name="Pontaroli A.C."/>
            <person name="Estep M."/>
            <person name="Feng L."/>
            <person name="Vaughn J.N."/>
            <person name="Grimwood J."/>
            <person name="Jenkins J."/>
            <person name="Barry K."/>
            <person name="Lindquist E."/>
            <person name="Hellsten U."/>
            <person name="Deshpande S."/>
            <person name="Wang X."/>
            <person name="Wu X."/>
            <person name="Mitros T."/>
            <person name="Triplett J."/>
            <person name="Yang X."/>
            <person name="Ye C.Y."/>
            <person name="Mauro-Herrera M."/>
            <person name="Wang L."/>
            <person name="Li P."/>
            <person name="Sharma M."/>
            <person name="Sharma R."/>
            <person name="Ronald P.C."/>
            <person name="Panaud O."/>
            <person name="Kellogg E.A."/>
            <person name="Brutnell T.P."/>
            <person name="Doust A.N."/>
            <person name="Tuskan G.A."/>
            <person name="Rokhsar D."/>
            <person name="Devos K.M."/>
        </authorList>
    </citation>
    <scope>NUCLEOTIDE SEQUENCE [LARGE SCALE GENOMIC DNA]</scope>
    <source>
        <strain evidence="2">Yugu1</strain>
    </source>
</reference>
<dbReference type="AlphaFoldDB" id="A0A368QJ58"/>
<organism evidence="2">
    <name type="scientific">Setaria italica</name>
    <name type="common">Foxtail millet</name>
    <name type="synonym">Panicum italicum</name>
    <dbReference type="NCBI Taxonomy" id="4555"/>
    <lineage>
        <taxon>Eukaryota</taxon>
        <taxon>Viridiplantae</taxon>
        <taxon>Streptophyta</taxon>
        <taxon>Embryophyta</taxon>
        <taxon>Tracheophyta</taxon>
        <taxon>Spermatophyta</taxon>
        <taxon>Magnoliopsida</taxon>
        <taxon>Liliopsida</taxon>
        <taxon>Poales</taxon>
        <taxon>Poaceae</taxon>
        <taxon>PACMAD clade</taxon>
        <taxon>Panicoideae</taxon>
        <taxon>Panicodae</taxon>
        <taxon>Paniceae</taxon>
        <taxon>Cenchrinae</taxon>
        <taxon>Setaria</taxon>
    </lineage>
</organism>
<evidence type="ECO:0000256" key="1">
    <source>
        <dbReference type="SAM" id="MobiDB-lite"/>
    </source>
</evidence>
<dbReference type="EMBL" id="CM003530">
    <property type="protein sequence ID" value="RCV17844.1"/>
    <property type="molecule type" value="Genomic_DNA"/>
</dbReference>
<evidence type="ECO:0000313" key="2">
    <source>
        <dbReference type="EMBL" id="RCV17844.1"/>
    </source>
</evidence>
<accession>A0A368QJ58</accession>
<feature type="region of interest" description="Disordered" evidence="1">
    <location>
        <begin position="1"/>
        <end position="52"/>
    </location>
</feature>
<reference evidence="2" key="2">
    <citation type="submission" date="2015-07" db="EMBL/GenBank/DDBJ databases">
        <authorList>
            <person name="Noorani M."/>
        </authorList>
    </citation>
    <scope>NUCLEOTIDE SEQUENCE</scope>
    <source>
        <strain evidence="2">Yugu1</strain>
    </source>
</reference>
<protein>
    <submittedName>
        <fullName evidence="2">Uncharacterized protein</fullName>
    </submittedName>
</protein>
<gene>
    <name evidence="2" type="ORF">SETIT_3G252400v2</name>
</gene>
<proteinExistence type="predicted"/>
<name>A0A368QJ58_SETIT</name>
<sequence>MAWMPDLTSVPQEAASVGEAGRPSVASLTSDESGPGAPRCGSSGLPDESPPKFRNQMRALLETFFTFLSPKQRVGSAMRGGWSWLLARPNIRFQSKVVLLK</sequence>